<dbReference type="SUPFAM" id="SSF46785">
    <property type="entry name" value="Winged helix' DNA-binding domain"/>
    <property type="match status" value="1"/>
</dbReference>
<evidence type="ECO:0000256" key="2">
    <source>
        <dbReference type="ARBA" id="ARBA00023125"/>
    </source>
</evidence>
<dbReference type="EMBL" id="JBHTCJ010000012">
    <property type="protein sequence ID" value="MFC7344002.1"/>
    <property type="molecule type" value="Genomic_DNA"/>
</dbReference>
<dbReference type="InterPro" id="IPR000835">
    <property type="entry name" value="HTH_MarR-typ"/>
</dbReference>
<dbReference type="PANTHER" id="PTHR33164:SF43">
    <property type="entry name" value="HTH-TYPE TRANSCRIPTIONAL REPRESSOR YETL"/>
    <property type="match status" value="1"/>
</dbReference>
<evidence type="ECO:0000256" key="3">
    <source>
        <dbReference type="ARBA" id="ARBA00023163"/>
    </source>
</evidence>
<proteinExistence type="predicted"/>
<dbReference type="InterPro" id="IPR039422">
    <property type="entry name" value="MarR/SlyA-like"/>
</dbReference>
<evidence type="ECO:0000256" key="1">
    <source>
        <dbReference type="ARBA" id="ARBA00023015"/>
    </source>
</evidence>
<dbReference type="PROSITE" id="PS50995">
    <property type="entry name" value="HTH_MARR_2"/>
    <property type="match status" value="1"/>
</dbReference>
<dbReference type="PRINTS" id="PR00598">
    <property type="entry name" value="HTHMARR"/>
</dbReference>
<gene>
    <name evidence="5" type="ORF">ACFQRI_21560</name>
</gene>
<dbReference type="InterPro" id="IPR036390">
    <property type="entry name" value="WH_DNA-bd_sf"/>
</dbReference>
<dbReference type="InterPro" id="IPR036388">
    <property type="entry name" value="WH-like_DNA-bd_sf"/>
</dbReference>
<evidence type="ECO:0000313" key="6">
    <source>
        <dbReference type="Proteomes" id="UP001596504"/>
    </source>
</evidence>
<keyword evidence="3" id="KW-0804">Transcription</keyword>
<dbReference type="Proteomes" id="UP001596504">
    <property type="component" value="Unassembled WGS sequence"/>
</dbReference>
<keyword evidence="2" id="KW-0238">DNA-binding</keyword>
<evidence type="ECO:0000259" key="4">
    <source>
        <dbReference type="PROSITE" id="PS50995"/>
    </source>
</evidence>
<keyword evidence="6" id="KW-1185">Reference proteome</keyword>
<dbReference type="Pfam" id="PF12802">
    <property type="entry name" value="MarR_2"/>
    <property type="match status" value="1"/>
</dbReference>
<dbReference type="SMART" id="SM00347">
    <property type="entry name" value="HTH_MARR"/>
    <property type="match status" value="1"/>
</dbReference>
<reference evidence="6" key="1">
    <citation type="journal article" date="2019" name="Int. J. Syst. Evol. Microbiol.">
        <title>The Global Catalogue of Microorganisms (GCM) 10K type strain sequencing project: providing services to taxonomists for standard genome sequencing and annotation.</title>
        <authorList>
            <consortium name="The Broad Institute Genomics Platform"/>
            <consortium name="The Broad Institute Genome Sequencing Center for Infectious Disease"/>
            <person name="Wu L."/>
            <person name="Ma J."/>
        </authorList>
    </citation>
    <scope>NUCLEOTIDE SEQUENCE [LARGE SCALE GENOMIC DNA]</scope>
    <source>
        <strain evidence="6">WLHS5</strain>
    </source>
</reference>
<dbReference type="Gene3D" id="1.10.10.10">
    <property type="entry name" value="Winged helix-like DNA-binding domain superfamily/Winged helix DNA-binding domain"/>
    <property type="match status" value="1"/>
</dbReference>
<protein>
    <submittedName>
        <fullName evidence="5">MarR family winged helix-turn-helix transcriptional regulator</fullName>
    </submittedName>
</protein>
<dbReference type="PROSITE" id="PS01117">
    <property type="entry name" value="HTH_MARR_1"/>
    <property type="match status" value="1"/>
</dbReference>
<sequence length="151" mass="16460">MGSTDPVRPAGLGSLGYRLNLAARRARENFERHLHEAGASFAAWTVLETLHVLGPLIQRELAAELRVSGQTVARQVDRLVADGLLRRDQAGADRRAQVVALTDEGRAVHERLIEAARQANAELMRGMEADEVEAFEALLDRMVANLPDGTG</sequence>
<dbReference type="RefSeq" id="WP_380671449.1">
    <property type="nucleotide sequence ID" value="NZ_JBHTCJ010000012.1"/>
</dbReference>
<feature type="domain" description="HTH marR-type" evidence="4">
    <location>
        <begin position="12"/>
        <end position="144"/>
    </location>
</feature>
<keyword evidence="1" id="KW-0805">Transcription regulation</keyword>
<comment type="caution">
    <text evidence="5">The sequence shown here is derived from an EMBL/GenBank/DDBJ whole genome shotgun (WGS) entry which is preliminary data.</text>
</comment>
<accession>A0ABW2LN89</accession>
<organism evidence="5 6">
    <name type="scientific">Saccharopolyspora griseoalba</name>
    <dbReference type="NCBI Taxonomy" id="1431848"/>
    <lineage>
        <taxon>Bacteria</taxon>
        <taxon>Bacillati</taxon>
        <taxon>Actinomycetota</taxon>
        <taxon>Actinomycetes</taxon>
        <taxon>Pseudonocardiales</taxon>
        <taxon>Pseudonocardiaceae</taxon>
        <taxon>Saccharopolyspora</taxon>
    </lineage>
</organism>
<dbReference type="PANTHER" id="PTHR33164">
    <property type="entry name" value="TRANSCRIPTIONAL REGULATOR, MARR FAMILY"/>
    <property type="match status" value="1"/>
</dbReference>
<dbReference type="InterPro" id="IPR023187">
    <property type="entry name" value="Tscrpt_reg_MarR-type_CS"/>
</dbReference>
<name>A0ABW2LN89_9PSEU</name>
<evidence type="ECO:0000313" key="5">
    <source>
        <dbReference type="EMBL" id="MFC7344002.1"/>
    </source>
</evidence>